<dbReference type="AlphaFoldDB" id="A0A8T9C763"/>
<protein>
    <submittedName>
        <fullName evidence="2">Uncharacterized protein</fullName>
    </submittedName>
</protein>
<reference evidence="2 3" key="1">
    <citation type="submission" date="2018-05" db="EMBL/GenBank/DDBJ databases">
        <title>Genome sequencing and assembly of the regulated plant pathogen Lachnellula willkommii and related sister species for the development of diagnostic species identification markers.</title>
        <authorList>
            <person name="Giroux E."/>
            <person name="Bilodeau G."/>
        </authorList>
    </citation>
    <scope>NUCLEOTIDE SEQUENCE [LARGE SCALE GENOMIC DNA]</scope>
    <source>
        <strain evidence="2 3">CBS 268.59</strain>
    </source>
</reference>
<feature type="compositionally biased region" description="Polar residues" evidence="1">
    <location>
        <begin position="346"/>
        <end position="356"/>
    </location>
</feature>
<gene>
    <name evidence="2" type="ORF">LSUE1_G007487</name>
</gene>
<accession>A0A8T9C763</accession>
<dbReference type="EMBL" id="QGMK01000455">
    <property type="protein sequence ID" value="TVY81589.1"/>
    <property type="molecule type" value="Genomic_DNA"/>
</dbReference>
<dbReference type="OrthoDB" id="3485856at2759"/>
<dbReference type="Proteomes" id="UP000469558">
    <property type="component" value="Unassembled WGS sequence"/>
</dbReference>
<evidence type="ECO:0000313" key="3">
    <source>
        <dbReference type="Proteomes" id="UP000469558"/>
    </source>
</evidence>
<feature type="compositionally biased region" description="Basic and acidic residues" evidence="1">
    <location>
        <begin position="323"/>
        <end position="345"/>
    </location>
</feature>
<sequence>MSAQQSLQTTPPGSFTSPPPTPPATEEKTLTSIPQILAEIRRHKDGHSLHASEHWLQYPLEEHQYGNLQRQLRKANLWDYHEHRLRHDYFPLEQLYILRMPGPLHESLLSYITQALLLQLQAIAHSDSPSAKFADNIENSASAEIPDASFQHFDAQYPGVVLELSYSQKKKDLSRLADAYILGSDADIRVVIGIDIEYKGSKKASISIWRPHIGVDTAGQTELSVMQTVSDQLFRDEEGRLVPNSQASLQLQLQDFATEAFAEKFPDLSQSIHISAVTLFSLLERAETKARRVKLREGLVRNSTPWARKRRRISTPPEELDSDREGRFEKEEQRAIKKTTMDDVSYKTSSSEAELE</sequence>
<evidence type="ECO:0000313" key="2">
    <source>
        <dbReference type="EMBL" id="TVY81589.1"/>
    </source>
</evidence>
<organism evidence="2 3">
    <name type="scientific">Lachnellula suecica</name>
    <dbReference type="NCBI Taxonomy" id="602035"/>
    <lineage>
        <taxon>Eukaryota</taxon>
        <taxon>Fungi</taxon>
        <taxon>Dikarya</taxon>
        <taxon>Ascomycota</taxon>
        <taxon>Pezizomycotina</taxon>
        <taxon>Leotiomycetes</taxon>
        <taxon>Helotiales</taxon>
        <taxon>Lachnaceae</taxon>
        <taxon>Lachnellula</taxon>
    </lineage>
</organism>
<feature type="region of interest" description="Disordered" evidence="1">
    <location>
        <begin position="1"/>
        <end position="27"/>
    </location>
</feature>
<evidence type="ECO:0000256" key="1">
    <source>
        <dbReference type="SAM" id="MobiDB-lite"/>
    </source>
</evidence>
<comment type="caution">
    <text evidence="2">The sequence shown here is derived from an EMBL/GenBank/DDBJ whole genome shotgun (WGS) entry which is preliminary data.</text>
</comment>
<keyword evidence="3" id="KW-1185">Reference proteome</keyword>
<proteinExistence type="predicted"/>
<name>A0A8T9C763_9HELO</name>
<feature type="region of interest" description="Disordered" evidence="1">
    <location>
        <begin position="306"/>
        <end position="356"/>
    </location>
</feature>